<evidence type="ECO:0000256" key="7">
    <source>
        <dbReference type="SAM" id="Phobius"/>
    </source>
</evidence>
<dbReference type="PANTHER" id="PTHR23501:SF193">
    <property type="entry name" value="MULTIDRUG TRANSPORTER, PUTATIVE (AFU_ORTHOLOGUE AFUA_8G00940)-RELATED"/>
    <property type="match status" value="1"/>
</dbReference>
<dbReference type="PANTHER" id="PTHR23501">
    <property type="entry name" value="MAJOR FACILITATOR SUPERFAMILY"/>
    <property type="match status" value="1"/>
</dbReference>
<accession>A0A6A5KAJ4</accession>
<feature type="transmembrane region" description="Helical" evidence="7">
    <location>
        <begin position="197"/>
        <end position="216"/>
    </location>
</feature>
<dbReference type="GO" id="GO:0022857">
    <property type="term" value="F:transmembrane transporter activity"/>
    <property type="evidence" value="ECO:0007669"/>
    <property type="project" value="InterPro"/>
</dbReference>
<gene>
    <name evidence="9" type="ORF">BDW02DRAFT_553564</name>
</gene>
<feature type="transmembrane region" description="Helical" evidence="7">
    <location>
        <begin position="237"/>
        <end position="258"/>
    </location>
</feature>
<organism evidence="9 10">
    <name type="scientific">Decorospora gaudefroyi</name>
    <dbReference type="NCBI Taxonomy" id="184978"/>
    <lineage>
        <taxon>Eukaryota</taxon>
        <taxon>Fungi</taxon>
        <taxon>Dikarya</taxon>
        <taxon>Ascomycota</taxon>
        <taxon>Pezizomycotina</taxon>
        <taxon>Dothideomycetes</taxon>
        <taxon>Pleosporomycetidae</taxon>
        <taxon>Pleosporales</taxon>
        <taxon>Pleosporineae</taxon>
        <taxon>Pleosporaceae</taxon>
        <taxon>Decorospora</taxon>
    </lineage>
</organism>
<comment type="similarity">
    <text evidence="2">Belongs to the major facilitator superfamily. TCR/Tet family.</text>
</comment>
<dbReference type="InterPro" id="IPR020846">
    <property type="entry name" value="MFS_dom"/>
</dbReference>
<feature type="region of interest" description="Disordered" evidence="6">
    <location>
        <begin position="1"/>
        <end position="29"/>
    </location>
</feature>
<dbReference type="Gene3D" id="1.20.1250.20">
    <property type="entry name" value="MFS general substrate transporter like domains"/>
    <property type="match status" value="1"/>
</dbReference>
<keyword evidence="10" id="KW-1185">Reference proteome</keyword>
<feature type="transmembrane region" description="Helical" evidence="7">
    <location>
        <begin position="264"/>
        <end position="288"/>
    </location>
</feature>
<reference evidence="9" key="1">
    <citation type="submission" date="2020-01" db="EMBL/GenBank/DDBJ databases">
        <authorList>
            <consortium name="DOE Joint Genome Institute"/>
            <person name="Haridas S."/>
            <person name="Albert R."/>
            <person name="Binder M."/>
            <person name="Bloem J."/>
            <person name="Labutti K."/>
            <person name="Salamov A."/>
            <person name="Andreopoulos B."/>
            <person name="Baker S.E."/>
            <person name="Barry K."/>
            <person name="Bills G."/>
            <person name="Bluhm B.H."/>
            <person name="Cannon C."/>
            <person name="Castanera R."/>
            <person name="Culley D.E."/>
            <person name="Daum C."/>
            <person name="Ezra D."/>
            <person name="Gonzalez J.B."/>
            <person name="Henrissat B."/>
            <person name="Kuo A."/>
            <person name="Liang C."/>
            <person name="Lipzen A."/>
            <person name="Lutzoni F."/>
            <person name="Magnuson J."/>
            <person name="Mondo S."/>
            <person name="Nolan M."/>
            <person name="Ohm R."/>
            <person name="Pangilinan J."/>
            <person name="Park H.-J."/>
            <person name="Ramirez L."/>
            <person name="Alfaro M."/>
            <person name="Sun H."/>
            <person name="Tritt A."/>
            <person name="Yoshinaga Y."/>
            <person name="Zwiers L.-H."/>
            <person name="Turgeon B.G."/>
            <person name="Goodwin S.B."/>
            <person name="Spatafora J.W."/>
            <person name="Crous P.W."/>
            <person name="Grigoriev I.V."/>
        </authorList>
    </citation>
    <scope>NUCLEOTIDE SEQUENCE</scope>
    <source>
        <strain evidence="9">P77</strain>
    </source>
</reference>
<feature type="transmembrane region" description="Helical" evidence="7">
    <location>
        <begin position="345"/>
        <end position="365"/>
    </location>
</feature>
<protein>
    <submittedName>
        <fullName evidence="9">Efflux pump protein</fullName>
    </submittedName>
</protein>
<dbReference type="EMBL" id="ML975327">
    <property type="protein sequence ID" value="KAF1832996.1"/>
    <property type="molecule type" value="Genomic_DNA"/>
</dbReference>
<keyword evidence="5 7" id="KW-0472">Membrane</keyword>
<feature type="transmembrane region" description="Helical" evidence="7">
    <location>
        <begin position="309"/>
        <end position="333"/>
    </location>
</feature>
<feature type="transmembrane region" description="Helical" evidence="7">
    <location>
        <begin position="39"/>
        <end position="65"/>
    </location>
</feature>
<dbReference type="PRINTS" id="PR01036">
    <property type="entry name" value="TCRTETB"/>
</dbReference>
<feature type="transmembrane region" description="Helical" evidence="7">
    <location>
        <begin position="514"/>
        <end position="535"/>
    </location>
</feature>
<feature type="transmembrane region" description="Helical" evidence="7">
    <location>
        <begin position="77"/>
        <end position="94"/>
    </location>
</feature>
<evidence type="ECO:0000256" key="6">
    <source>
        <dbReference type="SAM" id="MobiDB-lite"/>
    </source>
</evidence>
<evidence type="ECO:0000256" key="4">
    <source>
        <dbReference type="ARBA" id="ARBA00022989"/>
    </source>
</evidence>
<feature type="transmembrane region" description="Helical" evidence="7">
    <location>
        <begin position="435"/>
        <end position="459"/>
    </location>
</feature>
<dbReference type="InterPro" id="IPR011701">
    <property type="entry name" value="MFS"/>
</dbReference>
<evidence type="ECO:0000256" key="2">
    <source>
        <dbReference type="ARBA" id="ARBA00007520"/>
    </source>
</evidence>
<name>A0A6A5KAJ4_9PLEO</name>
<proteinExistence type="inferred from homology"/>
<comment type="subcellular location">
    <subcellularLocation>
        <location evidence="1">Membrane</location>
        <topology evidence="1">Multi-pass membrane protein</topology>
    </subcellularLocation>
</comment>
<evidence type="ECO:0000259" key="8">
    <source>
        <dbReference type="PROSITE" id="PS50850"/>
    </source>
</evidence>
<keyword evidence="4 7" id="KW-1133">Transmembrane helix</keyword>
<evidence type="ECO:0000256" key="5">
    <source>
        <dbReference type="ARBA" id="ARBA00023136"/>
    </source>
</evidence>
<dbReference type="AlphaFoldDB" id="A0A6A5KAJ4"/>
<dbReference type="SUPFAM" id="SSF103473">
    <property type="entry name" value="MFS general substrate transporter"/>
    <property type="match status" value="1"/>
</dbReference>
<dbReference type="OrthoDB" id="10021397at2759"/>
<dbReference type="GO" id="GO:0005886">
    <property type="term" value="C:plasma membrane"/>
    <property type="evidence" value="ECO:0007669"/>
    <property type="project" value="TreeGrafter"/>
</dbReference>
<evidence type="ECO:0000313" key="10">
    <source>
        <dbReference type="Proteomes" id="UP000800040"/>
    </source>
</evidence>
<dbReference type="PROSITE" id="PS50850">
    <property type="entry name" value="MFS"/>
    <property type="match status" value="1"/>
</dbReference>
<feature type="transmembrane region" description="Helical" evidence="7">
    <location>
        <begin position="402"/>
        <end position="423"/>
    </location>
</feature>
<feature type="transmembrane region" description="Helical" evidence="7">
    <location>
        <begin position="132"/>
        <end position="155"/>
    </location>
</feature>
<feature type="transmembrane region" description="Helical" evidence="7">
    <location>
        <begin position="167"/>
        <end position="191"/>
    </location>
</feature>
<evidence type="ECO:0000313" key="9">
    <source>
        <dbReference type="EMBL" id="KAF1832996.1"/>
    </source>
</evidence>
<feature type="domain" description="Major facilitator superfamily (MFS) profile" evidence="8">
    <location>
        <begin position="42"/>
        <end position="537"/>
    </location>
</feature>
<dbReference type="Gene3D" id="1.20.1720.10">
    <property type="entry name" value="Multidrug resistance protein D"/>
    <property type="match status" value="1"/>
</dbReference>
<dbReference type="Pfam" id="PF07690">
    <property type="entry name" value="MFS_1"/>
    <property type="match status" value="1"/>
</dbReference>
<evidence type="ECO:0000256" key="1">
    <source>
        <dbReference type="ARBA" id="ARBA00004141"/>
    </source>
</evidence>
<keyword evidence="3 7" id="KW-0812">Transmembrane</keyword>
<dbReference type="InterPro" id="IPR036259">
    <property type="entry name" value="MFS_trans_sf"/>
</dbReference>
<sequence length="559" mass="59144">MPPSSNKPVFNALASPITETPPTPKRTDPANHPIKGLNLAILFSSLTLVSFLSMLDTSIIGTAIPHITSDFHALADIGWYVSAYTLGAATLQPLSGKLYTFFSTKLVFLSFVFMFEAGSLICGVASSSAVFIVGRAVAGLGVSGILNGALTVIAASVEKSRSPMYTGFFFAVAQMGVVVGPLVGGGLTQLVSWRWCFYLNLPAGGVAALILTFIHFPEVVKKEPVSFALLRKVAPELDLFGFVLFVPPSILFILALQFGSGNTYAWDSATVVGCLVGSGVLFVLFILWEWKMGDRAMIPGNLFKKRVVSVSYAFGICNAICMLVASNFLPTFFQAVKGDGPSLSGVHLLPSILGQLLFTMSTGALVSKLGYYLPWAFGGSVILTIGNGLVSTFSSTTSVGKWVGYQIVMGVGRGVILQLPLIAVQNAVAPPQIPIAMAVLVFIQNFGVSIGITISNAVFAQTLIKAVRRYAPSISPQAVLDAGSIAGAVRDLAIGHEGELDGILRAYSEGLSNVFYLLVGFSCAAVVLSLGMGWVDVRKKKETGKPTEDPQVKAEKMEG</sequence>
<feature type="transmembrane region" description="Helical" evidence="7">
    <location>
        <begin position="372"/>
        <end position="390"/>
    </location>
</feature>
<dbReference type="CDD" id="cd17502">
    <property type="entry name" value="MFS_Azr1_MDR_like"/>
    <property type="match status" value="1"/>
</dbReference>
<feature type="transmembrane region" description="Helical" evidence="7">
    <location>
        <begin position="106"/>
        <end position="126"/>
    </location>
</feature>
<evidence type="ECO:0000256" key="3">
    <source>
        <dbReference type="ARBA" id="ARBA00022692"/>
    </source>
</evidence>
<dbReference type="Proteomes" id="UP000800040">
    <property type="component" value="Unassembled WGS sequence"/>
</dbReference>